<accession>A0AAF3EJJ3</accession>
<sequence>MRVNCFGHKLNLVLRRLLKQSFLLSIIDRMKSAVRRIHKSGISRRKFIGMMLGDEALIDICKEFTDKLNKATAEAYQDDDWVSENVREEKLLIS</sequence>
<evidence type="ECO:0000313" key="1">
    <source>
        <dbReference type="Proteomes" id="UP000887575"/>
    </source>
</evidence>
<evidence type="ECO:0000313" key="2">
    <source>
        <dbReference type="WBParaSite" id="MBELARI_LOCUS13951"/>
    </source>
</evidence>
<organism evidence="1 2">
    <name type="scientific">Mesorhabditis belari</name>
    <dbReference type="NCBI Taxonomy" id="2138241"/>
    <lineage>
        <taxon>Eukaryota</taxon>
        <taxon>Metazoa</taxon>
        <taxon>Ecdysozoa</taxon>
        <taxon>Nematoda</taxon>
        <taxon>Chromadorea</taxon>
        <taxon>Rhabditida</taxon>
        <taxon>Rhabditina</taxon>
        <taxon>Rhabditomorpha</taxon>
        <taxon>Rhabditoidea</taxon>
        <taxon>Rhabditidae</taxon>
        <taxon>Mesorhabditinae</taxon>
        <taxon>Mesorhabditis</taxon>
    </lineage>
</organism>
<name>A0AAF3EJJ3_9BILA</name>
<keyword evidence="1" id="KW-1185">Reference proteome</keyword>
<dbReference type="AlphaFoldDB" id="A0AAF3EJJ3"/>
<protein>
    <submittedName>
        <fullName evidence="2">Uncharacterized protein</fullName>
    </submittedName>
</protein>
<dbReference type="Proteomes" id="UP000887575">
    <property type="component" value="Unassembled WGS sequence"/>
</dbReference>
<reference evidence="2" key="1">
    <citation type="submission" date="2024-02" db="UniProtKB">
        <authorList>
            <consortium name="WormBaseParasite"/>
        </authorList>
    </citation>
    <scope>IDENTIFICATION</scope>
</reference>
<dbReference type="WBParaSite" id="MBELARI_LOCUS13951">
    <property type="protein sequence ID" value="MBELARI_LOCUS13951"/>
    <property type="gene ID" value="MBELARI_LOCUS13951"/>
</dbReference>
<proteinExistence type="predicted"/>